<evidence type="ECO:0000313" key="5">
    <source>
        <dbReference type="Proteomes" id="UP001209854"/>
    </source>
</evidence>
<reference evidence="4 5" key="1">
    <citation type="submission" date="2022-10" db="EMBL/GenBank/DDBJ databases">
        <title>High-quality genome sequences of two octocoral-associated bacteria, Endozoicomonas euniceicola EF212 and Endozoicomonas gorgoniicola PS125.</title>
        <authorList>
            <person name="Chiou Y.-J."/>
            <person name="Chen Y.-H."/>
        </authorList>
    </citation>
    <scope>NUCLEOTIDE SEQUENCE [LARGE SCALE GENOMIC DNA]</scope>
    <source>
        <strain evidence="4 5">PS125</strain>
    </source>
</reference>
<dbReference type="Pfam" id="PF00328">
    <property type="entry name" value="His_Phos_2"/>
    <property type="match status" value="1"/>
</dbReference>
<dbReference type="SUPFAM" id="SSF53254">
    <property type="entry name" value="Phosphoglycerate mutase-like"/>
    <property type="match status" value="1"/>
</dbReference>
<evidence type="ECO:0000256" key="1">
    <source>
        <dbReference type="ARBA" id="ARBA00005375"/>
    </source>
</evidence>
<dbReference type="InterPro" id="IPR029033">
    <property type="entry name" value="His_PPase_superfam"/>
</dbReference>
<evidence type="ECO:0000256" key="3">
    <source>
        <dbReference type="SAM" id="SignalP"/>
    </source>
</evidence>
<evidence type="ECO:0000313" key="4">
    <source>
        <dbReference type="EMBL" id="MCW7555852.1"/>
    </source>
</evidence>
<organism evidence="4 5">
    <name type="scientific">Endozoicomonas gorgoniicola</name>
    <dbReference type="NCBI Taxonomy" id="1234144"/>
    <lineage>
        <taxon>Bacteria</taxon>
        <taxon>Pseudomonadati</taxon>
        <taxon>Pseudomonadota</taxon>
        <taxon>Gammaproteobacteria</taxon>
        <taxon>Oceanospirillales</taxon>
        <taxon>Endozoicomonadaceae</taxon>
        <taxon>Endozoicomonas</taxon>
    </lineage>
</organism>
<keyword evidence="2" id="KW-0378">Hydrolase</keyword>
<gene>
    <name evidence="4" type="ORF">NX722_25140</name>
</gene>
<name>A0ABT3N2K4_9GAMM</name>
<dbReference type="RefSeq" id="WP_262565591.1">
    <property type="nucleotide sequence ID" value="NZ_JAPFCC010000001.1"/>
</dbReference>
<dbReference type="InterPro" id="IPR050645">
    <property type="entry name" value="Histidine_acid_phosphatase"/>
</dbReference>
<keyword evidence="5" id="KW-1185">Reference proteome</keyword>
<accession>A0ABT3N2K4</accession>
<dbReference type="Gene3D" id="3.40.50.1240">
    <property type="entry name" value="Phosphoglycerate mutase-like"/>
    <property type="match status" value="1"/>
</dbReference>
<dbReference type="CDD" id="cd07061">
    <property type="entry name" value="HP_HAP_like"/>
    <property type="match status" value="1"/>
</dbReference>
<evidence type="ECO:0000256" key="2">
    <source>
        <dbReference type="ARBA" id="ARBA00022801"/>
    </source>
</evidence>
<dbReference type="PANTHER" id="PTHR11567:SF110">
    <property type="entry name" value="2-PHOSPHOXYLOSE PHOSPHATASE 1"/>
    <property type="match status" value="1"/>
</dbReference>
<keyword evidence="3" id="KW-0732">Signal</keyword>
<proteinExistence type="inferred from homology"/>
<protein>
    <submittedName>
        <fullName evidence="4">Histidine phosphatase family protein</fullName>
    </submittedName>
</protein>
<sequence>MSNFCSWRGWRVLLALLATAYLLPHFAAAESPDLVISLVRHGDRSPRVPLNEALWPMGNGELTLKGVKQCYELGKKLRQRYFSDDFPETWHSGYSRHIAKSLNRTIQSANAILQGFYPAGVAETGLPNQTQTPSLFVYPPESDFLFGAHHICPGFVKRMEALENSATWRQKKASYGARFSHWAKVANRPKQIFSLIPLIDAVFIRKLYNIPLPDDLTPADQEQLIGLLDWFFTELIKDKQMLQLLSANFIQELIDTLDGYQARSQACKPARHKTCKGSHCERFVLYVASDLNLLTFLAIMGVARTQNVVGYGSHLDLLVSSSEARKPVVKWFLDDEPLILTACQGDCSLEQVLSLLRKQLPENWQALCEFGSGVQLKGSRFQYYDHNSETTKEND</sequence>
<feature type="chain" id="PRO_5045249416" evidence="3">
    <location>
        <begin position="28"/>
        <end position="395"/>
    </location>
</feature>
<dbReference type="Proteomes" id="UP001209854">
    <property type="component" value="Unassembled WGS sequence"/>
</dbReference>
<dbReference type="InterPro" id="IPR000560">
    <property type="entry name" value="His_Pase_clade-2"/>
</dbReference>
<dbReference type="EMBL" id="JAPFCC010000001">
    <property type="protein sequence ID" value="MCW7555852.1"/>
    <property type="molecule type" value="Genomic_DNA"/>
</dbReference>
<dbReference type="PANTHER" id="PTHR11567">
    <property type="entry name" value="ACID PHOSPHATASE-RELATED"/>
    <property type="match status" value="1"/>
</dbReference>
<comment type="caution">
    <text evidence="4">The sequence shown here is derived from an EMBL/GenBank/DDBJ whole genome shotgun (WGS) entry which is preliminary data.</text>
</comment>
<comment type="similarity">
    <text evidence="1">Belongs to the histidine acid phosphatase family.</text>
</comment>
<feature type="signal peptide" evidence="3">
    <location>
        <begin position="1"/>
        <end position="27"/>
    </location>
</feature>